<organism evidence="2 3">
    <name type="scientific">Arachidicoccus rhizosphaerae</name>
    <dbReference type="NCBI Taxonomy" id="551991"/>
    <lineage>
        <taxon>Bacteria</taxon>
        <taxon>Pseudomonadati</taxon>
        <taxon>Bacteroidota</taxon>
        <taxon>Chitinophagia</taxon>
        <taxon>Chitinophagales</taxon>
        <taxon>Chitinophagaceae</taxon>
        <taxon>Arachidicoccus</taxon>
    </lineage>
</organism>
<gene>
    <name evidence="2" type="ORF">SAMN05192529_11711</name>
</gene>
<feature type="domain" description="Type 9 secretion system plug protein N-terminal" evidence="1">
    <location>
        <begin position="56"/>
        <end position="180"/>
    </location>
</feature>
<dbReference type="Proteomes" id="UP000199041">
    <property type="component" value="Unassembled WGS sequence"/>
</dbReference>
<dbReference type="InterPro" id="IPR031345">
    <property type="entry name" value="T9SS_Plug_N"/>
</dbReference>
<protein>
    <recommendedName>
        <fullName evidence="1">Type 9 secretion system plug protein N-terminal domain-containing protein</fullName>
    </recommendedName>
</protein>
<evidence type="ECO:0000313" key="3">
    <source>
        <dbReference type="Proteomes" id="UP000199041"/>
    </source>
</evidence>
<keyword evidence="3" id="KW-1185">Reference proteome</keyword>
<name>A0A1H4AXH8_9BACT</name>
<dbReference type="EMBL" id="FNQY01000017">
    <property type="protein sequence ID" value="SEA40534.1"/>
    <property type="molecule type" value="Genomic_DNA"/>
</dbReference>
<dbReference type="STRING" id="551991.SAMN05192529_11711"/>
<dbReference type="AlphaFoldDB" id="A0A1H4AXH8"/>
<evidence type="ECO:0000313" key="2">
    <source>
        <dbReference type="EMBL" id="SEA40534.1"/>
    </source>
</evidence>
<evidence type="ECO:0000259" key="1">
    <source>
        <dbReference type="Pfam" id="PF17116"/>
    </source>
</evidence>
<dbReference type="RefSeq" id="WP_091399578.1">
    <property type="nucleotide sequence ID" value="NZ_FNQY01000017.1"/>
</dbReference>
<reference evidence="2 3" key="1">
    <citation type="submission" date="2016-10" db="EMBL/GenBank/DDBJ databases">
        <authorList>
            <person name="de Groot N.N."/>
        </authorList>
    </citation>
    <scope>NUCLEOTIDE SEQUENCE [LARGE SCALE GENOMIC DNA]</scope>
    <source>
        <strain evidence="2 3">Vu-144</strain>
    </source>
</reference>
<accession>A0A1H4AXH8</accession>
<proteinExistence type="predicted"/>
<dbReference type="OrthoDB" id="1522602at2"/>
<dbReference type="Pfam" id="PF17116">
    <property type="entry name" value="T9SS_plug_1st"/>
    <property type="match status" value="1"/>
</dbReference>
<sequence length="450" mass="51200">MNIVYKELIIDKKNSARTNKIRKVVQLIIGISLCLQAGAQPTRGGFPHLRPDQPDIHGVLFSKAGTPLSYPEMELGGTATLELSFDDFDARLKNYSYTYQRCDQNWEPVLQSSFDYIKGFAQNRIQAGQFSSLTRTKYVHYTATLPTGQSQITKSGNYLIKVYLDGDSSKLAFERRMLVVDPKVTVSASVIRPSGGGPMGQGDQQCLDLSITVNRLSLQNPRDQIKVVVLQNWRWVGALRNLQPSFMRGTTYQYNSQRDLLFAAGKEYRWADLRSFRFLSDRVAAARELDGNPADYEVTLKVDDERAASQYMPYQDYNGFYQIASTDNNQVSFQGQYALVRFSYKSATGTAYDNQDLYILGQFNQYRKDDQSRMVYNPAKGLYEKTLLLKQGYYSYLYGLASQTDQSLSTDITEGNYWETENTYTVLVYYTSYSDRAPELVACQSVSSRK</sequence>